<evidence type="ECO:0000313" key="4">
    <source>
        <dbReference type="Proteomes" id="UP001215280"/>
    </source>
</evidence>
<feature type="transmembrane region" description="Helical" evidence="1">
    <location>
        <begin position="209"/>
        <end position="227"/>
    </location>
</feature>
<evidence type="ECO:0000313" key="3">
    <source>
        <dbReference type="EMBL" id="KAJ7731676.1"/>
    </source>
</evidence>
<dbReference type="AlphaFoldDB" id="A0AAD7MT85"/>
<feature type="domain" description="DUF6534" evidence="2">
    <location>
        <begin position="172"/>
        <end position="256"/>
    </location>
</feature>
<dbReference type="PANTHER" id="PTHR40465:SF1">
    <property type="entry name" value="DUF6534 DOMAIN-CONTAINING PROTEIN"/>
    <property type="match status" value="1"/>
</dbReference>
<keyword evidence="1" id="KW-1133">Transmembrane helix</keyword>
<organism evidence="3 4">
    <name type="scientific">Mycena maculata</name>
    <dbReference type="NCBI Taxonomy" id="230809"/>
    <lineage>
        <taxon>Eukaryota</taxon>
        <taxon>Fungi</taxon>
        <taxon>Dikarya</taxon>
        <taxon>Basidiomycota</taxon>
        <taxon>Agaricomycotina</taxon>
        <taxon>Agaricomycetes</taxon>
        <taxon>Agaricomycetidae</taxon>
        <taxon>Agaricales</taxon>
        <taxon>Marasmiineae</taxon>
        <taxon>Mycenaceae</taxon>
        <taxon>Mycena</taxon>
    </lineage>
</organism>
<protein>
    <recommendedName>
        <fullName evidence="2">DUF6534 domain-containing protein</fullName>
    </recommendedName>
</protein>
<gene>
    <name evidence="3" type="ORF">DFH07DRAFT_968670</name>
</gene>
<keyword evidence="4" id="KW-1185">Reference proteome</keyword>
<comment type="caution">
    <text evidence="3">The sequence shown here is derived from an EMBL/GenBank/DDBJ whole genome shotgun (WGS) entry which is preliminary data.</text>
</comment>
<sequence length="322" mass="35902">MSDAPAVPPGPPDVTLLFGPLLIGVLLNTMLYGVMVVQAFMYYHRYKRDRTWFRYLVLYLVIMETANWVCDVGLIYEPLIIRYGTPEALITSPLLLRTDAVLTVLISTPAQLFIAWRVRVVTQSRILPAIISLFAFVSLGGGISVTTIVTLHPRFASFSSFHPEVITWLVASAACDVFLTASLVYSLWIRKTSIISTDSYLNKLIRLTVQTGFITAAAALLDMILYVTTTNTSNFIFDFALSKLYTNSLISTLNARPWREEATQHDAPNVLFEQTPVGRTSFNLVQRRTGYYSQTPAGTNSYTDPRPPTPTKVAVTLDVEQA</sequence>
<dbReference type="PANTHER" id="PTHR40465">
    <property type="entry name" value="CHROMOSOME 1, WHOLE GENOME SHOTGUN SEQUENCE"/>
    <property type="match status" value="1"/>
</dbReference>
<reference evidence="3" key="1">
    <citation type="submission" date="2023-03" db="EMBL/GenBank/DDBJ databases">
        <title>Massive genome expansion in bonnet fungi (Mycena s.s.) driven by repeated elements and novel gene families across ecological guilds.</title>
        <authorList>
            <consortium name="Lawrence Berkeley National Laboratory"/>
            <person name="Harder C.B."/>
            <person name="Miyauchi S."/>
            <person name="Viragh M."/>
            <person name="Kuo A."/>
            <person name="Thoen E."/>
            <person name="Andreopoulos B."/>
            <person name="Lu D."/>
            <person name="Skrede I."/>
            <person name="Drula E."/>
            <person name="Henrissat B."/>
            <person name="Morin E."/>
            <person name="Kohler A."/>
            <person name="Barry K."/>
            <person name="LaButti K."/>
            <person name="Morin E."/>
            <person name="Salamov A."/>
            <person name="Lipzen A."/>
            <person name="Mereny Z."/>
            <person name="Hegedus B."/>
            <person name="Baldrian P."/>
            <person name="Stursova M."/>
            <person name="Weitz H."/>
            <person name="Taylor A."/>
            <person name="Grigoriev I.V."/>
            <person name="Nagy L.G."/>
            <person name="Martin F."/>
            <person name="Kauserud H."/>
        </authorList>
    </citation>
    <scope>NUCLEOTIDE SEQUENCE</scope>
    <source>
        <strain evidence="3">CBHHK188m</strain>
    </source>
</reference>
<keyword evidence="1" id="KW-0472">Membrane</keyword>
<dbReference type="Pfam" id="PF20152">
    <property type="entry name" value="DUF6534"/>
    <property type="match status" value="1"/>
</dbReference>
<proteinExistence type="predicted"/>
<evidence type="ECO:0000259" key="2">
    <source>
        <dbReference type="Pfam" id="PF20152"/>
    </source>
</evidence>
<feature type="transmembrane region" description="Helical" evidence="1">
    <location>
        <begin position="165"/>
        <end position="188"/>
    </location>
</feature>
<accession>A0AAD7MT85</accession>
<feature type="transmembrane region" description="Helical" evidence="1">
    <location>
        <begin position="126"/>
        <end position="145"/>
    </location>
</feature>
<dbReference type="EMBL" id="JARJLG010000181">
    <property type="protein sequence ID" value="KAJ7731676.1"/>
    <property type="molecule type" value="Genomic_DNA"/>
</dbReference>
<keyword evidence="1" id="KW-0812">Transmembrane</keyword>
<dbReference type="Proteomes" id="UP001215280">
    <property type="component" value="Unassembled WGS sequence"/>
</dbReference>
<name>A0AAD7MT85_9AGAR</name>
<dbReference type="InterPro" id="IPR045339">
    <property type="entry name" value="DUF6534"/>
</dbReference>
<feature type="transmembrane region" description="Helical" evidence="1">
    <location>
        <begin position="55"/>
        <end position="76"/>
    </location>
</feature>
<feature type="transmembrane region" description="Helical" evidence="1">
    <location>
        <begin position="96"/>
        <end position="114"/>
    </location>
</feature>
<evidence type="ECO:0000256" key="1">
    <source>
        <dbReference type="SAM" id="Phobius"/>
    </source>
</evidence>
<feature type="transmembrane region" description="Helical" evidence="1">
    <location>
        <begin position="20"/>
        <end position="43"/>
    </location>
</feature>